<name>A0A9P1KZA6_PARSO</name>
<dbReference type="EMBL" id="CDNY01000003">
    <property type="protein sequence ID" value="CEO32981.1"/>
    <property type="molecule type" value="Genomic_DNA"/>
</dbReference>
<comment type="caution">
    <text evidence="1">The sequence shown here is derived from an EMBL/GenBank/DDBJ whole genome shotgun (WGS) entry which is preliminary data.</text>
</comment>
<organism evidence="1 2">
    <name type="scientific">Paraclostridium sordellii</name>
    <name type="common">Clostridium sordellii</name>
    <dbReference type="NCBI Taxonomy" id="1505"/>
    <lineage>
        <taxon>Bacteria</taxon>
        <taxon>Bacillati</taxon>
        <taxon>Bacillota</taxon>
        <taxon>Clostridia</taxon>
        <taxon>Peptostreptococcales</taxon>
        <taxon>Peptostreptococcaceae</taxon>
        <taxon>Paraclostridium</taxon>
    </lineage>
</organism>
<dbReference type="Proteomes" id="UP000049685">
    <property type="component" value="Unassembled WGS sequence"/>
</dbReference>
<evidence type="ECO:0000313" key="2">
    <source>
        <dbReference type="Proteomes" id="UP000049685"/>
    </source>
</evidence>
<reference evidence="2" key="1">
    <citation type="submission" date="2015-01" db="EMBL/GenBank/DDBJ databases">
        <authorList>
            <person name="Aslett A.Martin."/>
            <person name="De Silva Nishadi"/>
        </authorList>
    </citation>
    <scope>NUCLEOTIDE SEQUENCE [LARGE SCALE GENOMIC DNA]</scope>
    <source>
        <strain evidence="2">UMC4404</strain>
    </source>
</reference>
<evidence type="ECO:0000313" key="1">
    <source>
        <dbReference type="EMBL" id="CEO32981.1"/>
    </source>
</evidence>
<dbReference type="RefSeq" id="WP_155490201.1">
    <property type="nucleotide sequence ID" value="NZ_CDNY01000003.1"/>
</dbReference>
<dbReference type="AlphaFoldDB" id="A0A9P1KZA6"/>
<gene>
    <name evidence="1" type="ORF">UMC4404_09611</name>
</gene>
<proteinExistence type="predicted"/>
<sequence length="53" mass="6023">MALYIANRIIEKANGGDGLEYKLIVPKWMKYKDEIDKILISEGRGDLIVSLEV</sequence>
<protein>
    <submittedName>
        <fullName evidence="1">Uncharacterized protein</fullName>
    </submittedName>
</protein>
<accession>A0A9P1KZA6</accession>